<proteinExistence type="predicted"/>
<feature type="compositionally biased region" description="Basic and acidic residues" evidence="1">
    <location>
        <begin position="89"/>
        <end position="101"/>
    </location>
</feature>
<accession>A0A5S6QJJ2</accession>
<evidence type="ECO:0000313" key="3">
    <source>
        <dbReference type="WBParaSite" id="TMUE_2000007345.1"/>
    </source>
</evidence>
<name>A0A5S6QJJ2_TRIMR</name>
<sequence length="101" mass="11325">MPNVAFDQANQLCVIRKSRAYDQHSDELQAWNTADEPTPSPHKNEVESNLNGAPEERRPSSGENVRLRDPYGRGGLERPPLLGVQETELLERGVRSDGKMD</sequence>
<dbReference type="Proteomes" id="UP000046395">
    <property type="component" value="Unassembled WGS sequence"/>
</dbReference>
<organism evidence="2 3">
    <name type="scientific">Trichuris muris</name>
    <name type="common">Mouse whipworm</name>
    <dbReference type="NCBI Taxonomy" id="70415"/>
    <lineage>
        <taxon>Eukaryota</taxon>
        <taxon>Metazoa</taxon>
        <taxon>Ecdysozoa</taxon>
        <taxon>Nematoda</taxon>
        <taxon>Enoplea</taxon>
        <taxon>Dorylaimia</taxon>
        <taxon>Trichinellida</taxon>
        <taxon>Trichuridae</taxon>
        <taxon>Trichuris</taxon>
    </lineage>
</organism>
<reference evidence="3" key="1">
    <citation type="submission" date="2019-12" db="UniProtKB">
        <authorList>
            <consortium name="WormBaseParasite"/>
        </authorList>
    </citation>
    <scope>IDENTIFICATION</scope>
</reference>
<dbReference type="WBParaSite" id="TMUE_2000007345.1">
    <property type="protein sequence ID" value="TMUE_2000007345.1"/>
    <property type="gene ID" value="WBGene00289707"/>
</dbReference>
<dbReference type="AlphaFoldDB" id="A0A5S6QJJ2"/>
<protein>
    <submittedName>
        <fullName evidence="3">Uncharacterized protein</fullName>
    </submittedName>
</protein>
<evidence type="ECO:0000256" key="1">
    <source>
        <dbReference type="SAM" id="MobiDB-lite"/>
    </source>
</evidence>
<feature type="compositionally biased region" description="Basic and acidic residues" evidence="1">
    <location>
        <begin position="54"/>
        <end position="71"/>
    </location>
</feature>
<keyword evidence="2" id="KW-1185">Reference proteome</keyword>
<feature type="region of interest" description="Disordered" evidence="1">
    <location>
        <begin position="26"/>
        <end position="101"/>
    </location>
</feature>
<evidence type="ECO:0000313" key="2">
    <source>
        <dbReference type="Proteomes" id="UP000046395"/>
    </source>
</evidence>